<dbReference type="RefSeq" id="WP_050130780.1">
    <property type="nucleotide sequence ID" value="NZ_CPZF01000004.1"/>
</dbReference>
<gene>
    <name evidence="1" type="ORF">ERS137939_01955</name>
</gene>
<evidence type="ECO:0000313" key="1">
    <source>
        <dbReference type="EMBL" id="CNF62872.1"/>
    </source>
</evidence>
<proteinExistence type="predicted"/>
<dbReference type="Proteomes" id="UP000041356">
    <property type="component" value="Unassembled WGS sequence"/>
</dbReference>
<evidence type="ECO:0008006" key="3">
    <source>
        <dbReference type="Google" id="ProtNLM"/>
    </source>
</evidence>
<reference evidence="1 2" key="1">
    <citation type="submission" date="2015-03" db="EMBL/GenBank/DDBJ databases">
        <authorList>
            <consortium name="Pathogen Informatics"/>
            <person name="Murphy D."/>
        </authorList>
    </citation>
    <scope>NUCLEOTIDE SEQUENCE [LARGE SCALE GENOMIC DNA]</scope>
    <source>
        <strain evidence="1 2">IP27818</strain>
    </source>
</reference>
<dbReference type="EMBL" id="CPZF01000004">
    <property type="protein sequence ID" value="CNF62872.1"/>
    <property type="molecule type" value="Genomic_DNA"/>
</dbReference>
<organism evidence="1 2">
    <name type="scientific">Yersinia enterocolitica</name>
    <dbReference type="NCBI Taxonomy" id="630"/>
    <lineage>
        <taxon>Bacteria</taxon>
        <taxon>Pseudomonadati</taxon>
        <taxon>Pseudomonadota</taxon>
        <taxon>Gammaproteobacteria</taxon>
        <taxon>Enterobacterales</taxon>
        <taxon>Yersiniaceae</taxon>
        <taxon>Yersinia</taxon>
    </lineage>
</organism>
<accession>A0A9P1PV93</accession>
<dbReference type="AlphaFoldDB" id="A0A9P1PV93"/>
<evidence type="ECO:0000313" key="2">
    <source>
        <dbReference type="Proteomes" id="UP000041356"/>
    </source>
</evidence>
<name>A0A9P1PV93_YEREN</name>
<sequence length="670" mass="77563">MDVIKFRELCDDTISQSTFTERDTDEAYSLIYDLCIDHIDEVSRKSGVLIKHIIFESILNDTSSTPYVSILQLINDAARYKEPQNKTSQSFSSQQFDKWQELIVIAFSTKDKSSFFKEDKICSSFNKIIEFSKSCKNLSKYGVDFEYYKDKIIIKKESYDVVLKIIDNYINNIGGVLILDYSFKILTNYFEPTQERFQIYRKTTQGLDYILPETPWGYIIALGAKNLHTNQKIPHKKTIDEYRSFIRFMTDIVSSFEIQPYVIWESIYVDNLNAVEFLQENILYDNLISFFQLKSTHAIEMISNISTYWKYEKIQSFGLDFDDIIKTGISIIQLSHAQNISLISKSKISKRSGLKLNVTDKIIDKIYTSKNNNELGFPPSSEAIDHVLAPLIPHKGMYIALPKGITSLSVLNCILNQVSRPNGVFVNSKDSSVGKFLEQFVWNQVNQHGIKCYRGDFKSKDKKIKGDCDLLIKTDDYIYLFEIKKKSLTRKAMSGTDFKIIQDLADSLMRSQSQCAKIEYVLLADKEITLTINDKNEIIPYNNERIFKISLSLHDFGALQDTTILSTILGLAMQVQFSADSDEVNKMISSWKNYVDIFSDYTEKSRKLQPVRDDLFRNNIFMSIPQLLTILGDSHDENEFSDLCKGSQHMTYSTRCFYKEYTLRKVLYKR</sequence>
<protein>
    <recommendedName>
        <fullName evidence="3">NERD domain-containing protein</fullName>
    </recommendedName>
</protein>
<comment type="caution">
    <text evidence="1">The sequence shown here is derived from an EMBL/GenBank/DDBJ whole genome shotgun (WGS) entry which is preliminary data.</text>
</comment>